<dbReference type="PANTHER" id="PTHR11024">
    <property type="entry name" value="NUCLEAR PORE COMPLEX PROTEIN SEC13 / SEH1 FAMILY MEMBER"/>
    <property type="match status" value="1"/>
</dbReference>
<dbReference type="EMBL" id="CAKOGP040000001">
    <property type="protein sequence ID" value="CAJ1914294.1"/>
    <property type="molecule type" value="Genomic_DNA"/>
</dbReference>
<comment type="subcellular location">
    <subcellularLocation>
        <location evidence="1">Nucleus envelope</location>
    </subcellularLocation>
</comment>
<dbReference type="SUPFAM" id="SSF50978">
    <property type="entry name" value="WD40 repeat-like"/>
    <property type="match status" value="1"/>
</dbReference>
<organism evidence="9 10">
    <name type="scientific">Cylindrotheca closterium</name>
    <dbReference type="NCBI Taxonomy" id="2856"/>
    <lineage>
        <taxon>Eukaryota</taxon>
        <taxon>Sar</taxon>
        <taxon>Stramenopiles</taxon>
        <taxon>Ochrophyta</taxon>
        <taxon>Bacillariophyta</taxon>
        <taxon>Bacillariophyceae</taxon>
        <taxon>Bacillariophycidae</taxon>
        <taxon>Bacillariales</taxon>
        <taxon>Bacillariaceae</taxon>
        <taxon>Cylindrotheca</taxon>
    </lineage>
</organism>
<dbReference type="PROSITE" id="PS50082">
    <property type="entry name" value="WD_REPEATS_2"/>
    <property type="match status" value="2"/>
</dbReference>
<dbReference type="PROSITE" id="PS50294">
    <property type="entry name" value="WD_REPEATS_REGION"/>
    <property type="match status" value="1"/>
</dbReference>
<dbReference type="GO" id="GO:0034198">
    <property type="term" value="P:cellular response to amino acid starvation"/>
    <property type="evidence" value="ECO:0007669"/>
    <property type="project" value="TreeGrafter"/>
</dbReference>
<evidence type="ECO:0000313" key="10">
    <source>
        <dbReference type="Proteomes" id="UP001295423"/>
    </source>
</evidence>
<dbReference type="SMART" id="SM00320">
    <property type="entry name" value="WD40"/>
    <property type="match status" value="4"/>
</dbReference>
<evidence type="ECO:0000256" key="2">
    <source>
        <dbReference type="ARBA" id="ARBA00010102"/>
    </source>
</evidence>
<dbReference type="InterPro" id="IPR015943">
    <property type="entry name" value="WD40/YVTN_repeat-like_dom_sf"/>
</dbReference>
<evidence type="ECO:0000256" key="3">
    <source>
        <dbReference type="ARBA" id="ARBA00022448"/>
    </source>
</evidence>
<dbReference type="InterPro" id="IPR036322">
    <property type="entry name" value="WD40_repeat_dom_sf"/>
</dbReference>
<dbReference type="InterPro" id="IPR019775">
    <property type="entry name" value="WD40_repeat_CS"/>
</dbReference>
<proteinExistence type="inferred from homology"/>
<dbReference type="GO" id="GO:0031080">
    <property type="term" value="C:nuclear pore outer ring"/>
    <property type="evidence" value="ECO:0007669"/>
    <property type="project" value="TreeGrafter"/>
</dbReference>
<evidence type="ECO:0000256" key="8">
    <source>
        <dbReference type="PROSITE-ProRule" id="PRU00221"/>
    </source>
</evidence>
<keyword evidence="7" id="KW-0539">Nucleus</keyword>
<protein>
    <submittedName>
        <fullName evidence="9">Uncharacterized protein</fullName>
    </submittedName>
</protein>
<name>A0AAD2CB51_9STRA</name>
<gene>
    <name evidence="9" type="ORF">CYCCA115_LOCUS682</name>
</gene>
<keyword evidence="6" id="KW-0653">Protein transport</keyword>
<keyword evidence="4 8" id="KW-0853">WD repeat</keyword>
<dbReference type="AlphaFoldDB" id="A0AAD2CB51"/>
<reference evidence="9" key="1">
    <citation type="submission" date="2023-08" db="EMBL/GenBank/DDBJ databases">
        <authorList>
            <person name="Audoor S."/>
            <person name="Bilcke G."/>
        </authorList>
    </citation>
    <scope>NUCLEOTIDE SEQUENCE</scope>
</reference>
<dbReference type="InterPro" id="IPR001680">
    <property type="entry name" value="WD40_rpt"/>
</dbReference>
<comment type="caution">
    <text evidence="9">The sequence shown here is derived from an EMBL/GenBank/DDBJ whole genome shotgun (WGS) entry which is preliminary data.</text>
</comment>
<dbReference type="PROSITE" id="PS00678">
    <property type="entry name" value="WD_REPEATS_1"/>
    <property type="match status" value="1"/>
</dbReference>
<evidence type="ECO:0000256" key="6">
    <source>
        <dbReference type="ARBA" id="ARBA00022927"/>
    </source>
</evidence>
<sequence>MQNQIMDFSGPTSTSKVLTSRHQDYVHHIAFDIYGRRMATCSGDRFVRVWDLSENNVWSLVGEWQAHKGSVAMLSWAHPEFGSMLATCGSDHEAKIWEERTNATSAASRWTVKSQLADARKAVSCLEFSPRHWGLKLATGSADGCVRIYEAVDVANLSQWPLATTLQCFAEGLGVTCMSWSSGRFEPPTLVVGGANPIVYRYGEASRQYSPLIVLPPPAVGEVLDIAWAPNVGRQFHYIASAEGSQLRIFKLSRKENKLELESTQTLQVINAWRCQWNVTGTVLASSGDAGLVQLWKSDFEGNFKCVSKIQGDIAQVAAGAAAGAGLMSP</sequence>
<feature type="repeat" description="WD" evidence="8">
    <location>
        <begin position="64"/>
        <end position="107"/>
    </location>
</feature>
<evidence type="ECO:0000256" key="1">
    <source>
        <dbReference type="ARBA" id="ARBA00004259"/>
    </source>
</evidence>
<dbReference type="Proteomes" id="UP001295423">
    <property type="component" value="Unassembled WGS sequence"/>
</dbReference>
<feature type="repeat" description="WD" evidence="8">
    <location>
        <begin position="19"/>
        <end position="60"/>
    </location>
</feature>
<dbReference type="GO" id="GO:0015031">
    <property type="term" value="P:protein transport"/>
    <property type="evidence" value="ECO:0007669"/>
    <property type="project" value="UniProtKB-KW"/>
</dbReference>
<evidence type="ECO:0000256" key="5">
    <source>
        <dbReference type="ARBA" id="ARBA00022737"/>
    </source>
</evidence>
<keyword evidence="10" id="KW-1185">Reference proteome</keyword>
<comment type="similarity">
    <text evidence="2">Belongs to the WD repeat SEC13 family.</text>
</comment>
<evidence type="ECO:0000313" key="9">
    <source>
        <dbReference type="EMBL" id="CAJ1914294.1"/>
    </source>
</evidence>
<evidence type="ECO:0000256" key="4">
    <source>
        <dbReference type="ARBA" id="ARBA00022574"/>
    </source>
</evidence>
<dbReference type="Gene3D" id="2.130.10.10">
    <property type="entry name" value="YVTN repeat-like/Quinoprotein amine dehydrogenase"/>
    <property type="match status" value="1"/>
</dbReference>
<keyword evidence="5" id="KW-0677">Repeat</keyword>
<accession>A0AAD2CB51</accession>
<dbReference type="GO" id="GO:0005198">
    <property type="term" value="F:structural molecule activity"/>
    <property type="evidence" value="ECO:0007669"/>
    <property type="project" value="InterPro"/>
</dbReference>
<dbReference type="InterPro" id="IPR037363">
    <property type="entry name" value="Sec13/Seh1_fam"/>
</dbReference>
<keyword evidence="3" id="KW-0813">Transport</keyword>
<dbReference type="GO" id="GO:1904263">
    <property type="term" value="P:positive regulation of TORC1 signaling"/>
    <property type="evidence" value="ECO:0007669"/>
    <property type="project" value="TreeGrafter"/>
</dbReference>
<dbReference type="PANTHER" id="PTHR11024:SF3">
    <property type="entry name" value="NUCLEOPORIN SEH1"/>
    <property type="match status" value="1"/>
</dbReference>
<dbReference type="GO" id="GO:0035859">
    <property type="term" value="C:Seh1-associated complex"/>
    <property type="evidence" value="ECO:0007669"/>
    <property type="project" value="TreeGrafter"/>
</dbReference>
<evidence type="ECO:0000256" key="7">
    <source>
        <dbReference type="ARBA" id="ARBA00023242"/>
    </source>
</evidence>
<dbReference type="Pfam" id="PF00400">
    <property type="entry name" value="WD40"/>
    <property type="match status" value="3"/>
</dbReference>